<accession>A0A820LRF6</accession>
<dbReference type="Proteomes" id="UP000663823">
    <property type="component" value="Unassembled WGS sequence"/>
</dbReference>
<comment type="caution">
    <text evidence="1">The sequence shown here is derived from an EMBL/GenBank/DDBJ whole genome shotgun (WGS) entry which is preliminary data.</text>
</comment>
<gene>
    <name evidence="1" type="ORF">OTI717_LOCUS43851</name>
</gene>
<feature type="non-terminal residue" evidence="1">
    <location>
        <position position="1"/>
    </location>
</feature>
<dbReference type="AlphaFoldDB" id="A0A820LRF6"/>
<name>A0A820LRF6_9BILA</name>
<sequence length="100" mass="11737">IFNTCPLTFDGAYGLTKANHSIKYLQVIANNQDPHITKLLNENEDVLDHFYKVQCPFVLPYQRRLVVLYKLKHHLRATHKMSNSLVQKLVDDFKKKLNKN</sequence>
<reference evidence="1" key="1">
    <citation type="submission" date="2021-02" db="EMBL/GenBank/DDBJ databases">
        <authorList>
            <person name="Nowell W R."/>
        </authorList>
    </citation>
    <scope>NUCLEOTIDE SEQUENCE</scope>
</reference>
<proteinExistence type="predicted"/>
<organism evidence="1 2">
    <name type="scientific">Rotaria sordida</name>
    <dbReference type="NCBI Taxonomy" id="392033"/>
    <lineage>
        <taxon>Eukaryota</taxon>
        <taxon>Metazoa</taxon>
        <taxon>Spiralia</taxon>
        <taxon>Gnathifera</taxon>
        <taxon>Rotifera</taxon>
        <taxon>Eurotatoria</taxon>
        <taxon>Bdelloidea</taxon>
        <taxon>Philodinida</taxon>
        <taxon>Philodinidae</taxon>
        <taxon>Rotaria</taxon>
    </lineage>
</organism>
<protein>
    <submittedName>
        <fullName evidence="1">Uncharacterized protein</fullName>
    </submittedName>
</protein>
<evidence type="ECO:0000313" key="1">
    <source>
        <dbReference type="EMBL" id="CAF4361067.1"/>
    </source>
</evidence>
<dbReference type="EMBL" id="CAJOAX010067028">
    <property type="protein sequence ID" value="CAF4361067.1"/>
    <property type="molecule type" value="Genomic_DNA"/>
</dbReference>
<evidence type="ECO:0000313" key="2">
    <source>
        <dbReference type="Proteomes" id="UP000663823"/>
    </source>
</evidence>